<organism evidence="1 2">
    <name type="scientific">Selenomonas sputigena</name>
    <dbReference type="NCBI Taxonomy" id="69823"/>
    <lineage>
        <taxon>Bacteria</taxon>
        <taxon>Bacillati</taxon>
        <taxon>Bacillota</taxon>
        <taxon>Negativicutes</taxon>
        <taxon>Selenomonadales</taxon>
        <taxon>Selenomonadaceae</taxon>
        <taxon>Selenomonas</taxon>
    </lineage>
</organism>
<dbReference type="NCBIfam" id="NF038110">
    <property type="entry name" value="Lys_methyl_FliB"/>
    <property type="match status" value="1"/>
</dbReference>
<dbReference type="GO" id="GO:0032259">
    <property type="term" value="P:methylation"/>
    <property type="evidence" value="ECO:0007669"/>
    <property type="project" value="UniProtKB-KW"/>
</dbReference>
<keyword evidence="1" id="KW-0489">Methyltransferase</keyword>
<keyword evidence="1" id="KW-0282">Flagellum</keyword>
<accession>A0ABV3X4P7</accession>
<keyword evidence="1" id="KW-0808">Transferase</keyword>
<keyword evidence="2" id="KW-1185">Reference proteome</keyword>
<dbReference type="EC" id="2.1.1.-" evidence="1"/>
<dbReference type="GO" id="GO:0008168">
    <property type="term" value="F:methyltransferase activity"/>
    <property type="evidence" value="ECO:0007669"/>
    <property type="project" value="UniProtKB-KW"/>
</dbReference>
<dbReference type="EMBL" id="JARVLH010000002">
    <property type="protein sequence ID" value="MEX5284785.1"/>
    <property type="molecule type" value="Genomic_DNA"/>
</dbReference>
<protein>
    <submittedName>
        <fullName evidence="1">Flagellin lysine-N-methylase</fullName>
        <ecNumber evidence="1">2.1.1.-</ecNumber>
    </submittedName>
</protein>
<comment type="caution">
    <text evidence="1">The sequence shown here is derived from an EMBL/GenBank/DDBJ whole genome shotgun (WGS) entry which is preliminary data.</text>
</comment>
<dbReference type="RefSeq" id="WP_368846508.1">
    <property type="nucleotide sequence ID" value="NZ_CP194411.1"/>
</dbReference>
<evidence type="ECO:0000313" key="1">
    <source>
        <dbReference type="EMBL" id="MEX5284785.1"/>
    </source>
</evidence>
<gene>
    <name evidence="1" type="primary">fliB</name>
    <name evidence="1" type="ORF">QCO44_03890</name>
</gene>
<dbReference type="Proteomes" id="UP001559623">
    <property type="component" value="Unassembled WGS sequence"/>
</dbReference>
<proteinExistence type="predicted"/>
<sequence length="434" mass="46983">MEKQLERQAAQGVQPAGQEAAALPQAPVPDLLAAPSAAALPCLQPLYLRRFVCDGSLCGSLCCCAKWGVALDEATLARCGKKPELLRELKNGIERSETGDWVMRHENERCVFLREDGLCSLQRRFGIGAISDVCAEYPRKTHRVGETLDRTLCLSCPVAAETALLDPSPMAFEWVEHAAPRPAYVDENPLGAALSAEAFRALQLAALSLLEERRLTLDARLAALGLLLARAETYPDGGGNLERDAAAIAEAAAGQAGVLLAENPFDAGLCLEFFTSLLPALAAAAEDDLPETEVRLASLRTVLGKKAGKGDLPVFLHLYGQYKEQIFRPYSYILENWLVNEFLLGRYPLMGGTGFLANYEVFVVLYKMLVFLLTVDASAYSAGKEVSPVPLILAAVRYLAVRTNHFPGYIDQLAGTIADLLPGDHLLSLLDGQQ</sequence>
<name>A0ABV3X4P7_9FIRM</name>
<keyword evidence="1" id="KW-0969">Cilium</keyword>
<reference evidence="1 2" key="1">
    <citation type="submission" date="2023-04" db="EMBL/GenBank/DDBJ databases">
        <title>Genome Sequence of Selenomonas sputigena ATCC 33150.</title>
        <authorList>
            <person name="Miller D.P."/>
            <person name="Anvari S."/>
            <person name="Polson S.W."/>
            <person name="Macdonald M."/>
            <person name="Mcdowell J.V."/>
        </authorList>
    </citation>
    <scope>NUCLEOTIDE SEQUENCE [LARGE SCALE GENOMIC DNA]</scope>
    <source>
        <strain evidence="1 2">ATCC 33150</strain>
    </source>
</reference>
<keyword evidence="1" id="KW-0966">Cell projection</keyword>
<evidence type="ECO:0000313" key="2">
    <source>
        <dbReference type="Proteomes" id="UP001559623"/>
    </source>
</evidence>